<dbReference type="Proteomes" id="UP000095282">
    <property type="component" value="Unplaced"/>
</dbReference>
<evidence type="ECO:0000313" key="2">
    <source>
        <dbReference type="WBParaSite" id="Csp11.Scaffold617.g6048.t3"/>
    </source>
</evidence>
<reference evidence="2" key="1">
    <citation type="submission" date="2016-11" db="UniProtKB">
        <authorList>
            <consortium name="WormBaseParasite"/>
        </authorList>
    </citation>
    <scope>IDENTIFICATION</scope>
</reference>
<organism evidence="1 2">
    <name type="scientific">Caenorhabditis tropicalis</name>
    <dbReference type="NCBI Taxonomy" id="1561998"/>
    <lineage>
        <taxon>Eukaryota</taxon>
        <taxon>Metazoa</taxon>
        <taxon>Ecdysozoa</taxon>
        <taxon>Nematoda</taxon>
        <taxon>Chromadorea</taxon>
        <taxon>Rhabditida</taxon>
        <taxon>Rhabditina</taxon>
        <taxon>Rhabditomorpha</taxon>
        <taxon>Rhabditoidea</taxon>
        <taxon>Rhabditidae</taxon>
        <taxon>Peloderinae</taxon>
        <taxon>Caenorhabditis</taxon>
    </lineage>
</organism>
<sequence length="325" mass="38447">MNHGDVFLLSLTSKRAFRMLKSSNRREIVKITCSNKDDITFQVEMEENKSQVIVVCKENKNEEAERNNEKVQMNGKVFEICRMENMTFILYYEEFEKYEITEAIFERVNTIFGRNKPFVLISFDDQFLPKFHGITETRISMCWSVKASRLEEYFEAVAVQDLVEMKFWRVKIKKESKFFHAKVLEIQDSSDLGLEILLHFKGREAYLLYSLQNEDSNVINFLKRWKCKEAFQDLEILELLGFEAESFDRIEQETNVKRFPNQVNLPITILKNSFGRYNTDPTRISTYIVRSDGIVAFIVINNEMFLFHVQKFTEKQMIESGYSMG</sequence>
<dbReference type="WBParaSite" id="Csp11.Scaffold617.g6048.t3">
    <property type="protein sequence ID" value="Csp11.Scaffold617.g6048.t3"/>
    <property type="gene ID" value="Csp11.Scaffold617.g6048"/>
</dbReference>
<evidence type="ECO:0000313" key="1">
    <source>
        <dbReference type="Proteomes" id="UP000095282"/>
    </source>
</evidence>
<dbReference type="eggNOG" id="ENOG502RVPF">
    <property type="taxonomic scope" value="Eukaryota"/>
</dbReference>
<accession>A0A1I7THR5</accession>
<dbReference type="AlphaFoldDB" id="A0A1I7THR5"/>
<proteinExistence type="predicted"/>
<dbReference type="PANTHER" id="PTHR21503">
    <property type="entry name" value="F-BOX-CONTAINING HYPOTHETICAL PROTEIN C.ELEGANS"/>
    <property type="match status" value="1"/>
</dbReference>
<protein>
    <submittedName>
        <fullName evidence="2">FBA_2 domain-containing protein</fullName>
    </submittedName>
</protein>
<keyword evidence="1" id="KW-1185">Reference proteome</keyword>
<dbReference type="PANTHER" id="PTHR21503:SF8">
    <property type="entry name" value="F-BOX ASSOCIATED DOMAIN-CONTAINING PROTEIN-RELATED"/>
    <property type="match status" value="1"/>
</dbReference>
<name>A0A1I7THR5_9PELO</name>